<dbReference type="EMBL" id="LN891208">
    <property type="protein sequence ID" value="CUS07455.1"/>
    <property type="molecule type" value="Genomic_DNA"/>
</dbReference>
<dbReference type="SUPFAM" id="SSF48403">
    <property type="entry name" value="Ankyrin repeat"/>
    <property type="match status" value="1"/>
</dbReference>
<dbReference type="InterPro" id="IPR029063">
    <property type="entry name" value="SAM-dependent_MTases_sf"/>
</dbReference>
<dbReference type="InterPro" id="IPR051038">
    <property type="entry name" value="RMT2/GAMT_Mtase"/>
</dbReference>
<reference evidence="11" key="1">
    <citation type="submission" date="2015-10" db="EMBL/GenBank/DDBJ databases">
        <authorList>
            <person name="Regsiter A."/>
            <person name="william w."/>
        </authorList>
    </citation>
    <scope>NUCLEOTIDE SEQUENCE</scope>
    <source>
        <strain evidence="11">Montdore</strain>
    </source>
</reference>
<keyword evidence="5 8" id="KW-0808">Transferase</keyword>
<dbReference type="Pfam" id="PF00023">
    <property type="entry name" value="Ank"/>
    <property type="match status" value="1"/>
</dbReference>
<comment type="similarity">
    <text evidence="8">Belongs to the class I-like SAM-binding methyltransferase superfamily. RMT2 methyltransferase family.</text>
</comment>
<evidence type="ECO:0000256" key="5">
    <source>
        <dbReference type="ARBA" id="ARBA00022679"/>
    </source>
</evidence>
<evidence type="ECO:0000313" key="12">
    <source>
        <dbReference type="Proteomes" id="UP001412239"/>
    </source>
</evidence>
<evidence type="ECO:0000256" key="9">
    <source>
        <dbReference type="SAM" id="MobiDB-lite"/>
    </source>
</evidence>
<feature type="domain" description="RMT2" evidence="10">
    <location>
        <begin position="176"/>
        <end position="402"/>
    </location>
</feature>
<dbReference type="GO" id="GO:0032259">
    <property type="term" value="P:methylation"/>
    <property type="evidence" value="ECO:0007669"/>
    <property type="project" value="UniProtKB-KW"/>
</dbReference>
<dbReference type="InterPro" id="IPR017408">
    <property type="entry name" value="Arginine_N-MeTrfase_2"/>
</dbReference>
<dbReference type="EC" id="2.1.1.-" evidence="8"/>
<feature type="region of interest" description="Disordered" evidence="9">
    <location>
        <begin position="130"/>
        <end position="160"/>
    </location>
</feature>
<dbReference type="PANTHER" id="PTHR32379">
    <property type="entry name" value="GUANIDINOACETATE N-METHYLTRANSFERASE"/>
    <property type="match status" value="1"/>
</dbReference>
<dbReference type="GO" id="GO:0005634">
    <property type="term" value="C:nucleus"/>
    <property type="evidence" value="ECO:0007669"/>
    <property type="project" value="UniProtKB-SubCell"/>
</dbReference>
<sequence length="402" mass="44596">MATTIPTPAPTDLDTTMLLLASADHNTSVITSLLKTSSPNVQDPDSKRTPLHVAVAGSNKDDPPEKLRAAEDTLKLLLRNGAIWNDLDGNGETPGCVAYRLGLKGLYEVMVEAGVRAELLLARLGGWEEIEDEDGDDEGEVLGGEKEGEGAAGGVEEVEQEGSGIGAAVEAVAGEKDVSSENYLNSELKYHEDKLLDSENNGVMMEWERNIMERSVEALLPGDKPGRGIMNIGFGMGIFDTLAQKKNVARHIIVEPHKDVLKKMKEEGWDRKPGVEILEGRWQDVLESLIQTGETVDAIYFDTFAEDYSQLKLFFSEYVVALLSQEGGRFSFFHGLGADRRISYDVYTRVVEMDLFDAGLETTWDTFELGEGEGQKEQEWEGVRRRYWTLGEYKLPICMFME</sequence>
<name>A0A292PL92_9PEZI</name>
<dbReference type="PIRSF" id="PIRSF038148">
    <property type="entry name" value="Arginine_N-mtfrase-2"/>
    <property type="match status" value="1"/>
</dbReference>
<evidence type="ECO:0000256" key="4">
    <source>
        <dbReference type="ARBA" id="ARBA00022603"/>
    </source>
</evidence>
<keyword evidence="6" id="KW-0949">S-adenosyl-L-methionine</keyword>
<comment type="function">
    <text evidence="1 8">S-adenosyl-L-methionine-dependent protein-arginine N-methyltransferase that methylates the delta-nitrogen atom of arginine residues to form N5-methylarginine (type IV) in target proteins. Monomethylates ribosomal protein L12.</text>
</comment>
<dbReference type="Gene3D" id="3.40.50.150">
    <property type="entry name" value="Vaccinia Virus protein VP39"/>
    <property type="match status" value="1"/>
</dbReference>
<proteinExistence type="inferred from homology"/>
<dbReference type="GO" id="GO:0019702">
    <property type="term" value="F:protein arginine N5-methyltransferase activity"/>
    <property type="evidence" value="ECO:0007669"/>
    <property type="project" value="TreeGrafter"/>
</dbReference>
<dbReference type="SUPFAM" id="SSF53335">
    <property type="entry name" value="S-adenosyl-L-methionine-dependent methyltransferases"/>
    <property type="match status" value="1"/>
</dbReference>
<evidence type="ECO:0000313" key="11">
    <source>
        <dbReference type="EMBL" id="CUS07455.1"/>
    </source>
</evidence>
<evidence type="ECO:0000256" key="2">
    <source>
        <dbReference type="ARBA" id="ARBA00011245"/>
    </source>
</evidence>
<evidence type="ECO:0000259" key="10">
    <source>
        <dbReference type="PROSITE" id="PS51559"/>
    </source>
</evidence>
<comment type="subunit">
    <text evidence="2 8">Monomer.</text>
</comment>
<keyword evidence="4 8" id="KW-0489">Methyltransferase</keyword>
<dbReference type="CDD" id="cd02440">
    <property type="entry name" value="AdoMet_MTases"/>
    <property type="match status" value="1"/>
</dbReference>
<evidence type="ECO:0000256" key="1">
    <source>
        <dbReference type="ARBA" id="ARBA00002207"/>
    </source>
</evidence>
<evidence type="ECO:0000256" key="7">
    <source>
        <dbReference type="ARBA" id="ARBA00023242"/>
    </source>
</evidence>
<dbReference type="AlphaFoldDB" id="A0A292PL92"/>
<dbReference type="InterPro" id="IPR026480">
    <property type="entry name" value="RMT2_dom"/>
</dbReference>
<dbReference type="PANTHER" id="PTHR32379:SF1">
    <property type="entry name" value="GUANIDINOACETATE N-METHYLTRANSFERASE"/>
    <property type="match status" value="1"/>
</dbReference>
<dbReference type="InterPro" id="IPR002110">
    <property type="entry name" value="Ankyrin_rpt"/>
</dbReference>
<feature type="compositionally biased region" description="Acidic residues" evidence="9">
    <location>
        <begin position="130"/>
        <end position="140"/>
    </location>
</feature>
<gene>
    <name evidence="11" type="ORF">GSTUAT00008472001</name>
</gene>
<keyword evidence="3 8" id="KW-0963">Cytoplasm</keyword>
<dbReference type="Proteomes" id="UP001412239">
    <property type="component" value="Unassembled WGS sequence"/>
</dbReference>
<dbReference type="InterPro" id="IPR036770">
    <property type="entry name" value="Ankyrin_rpt-contain_sf"/>
</dbReference>
<dbReference type="GO" id="GO:0005737">
    <property type="term" value="C:cytoplasm"/>
    <property type="evidence" value="ECO:0007669"/>
    <property type="project" value="UniProtKB-SubCell"/>
</dbReference>
<organism evidence="11 12">
    <name type="scientific">Tuber aestivum</name>
    <name type="common">summer truffle</name>
    <dbReference type="NCBI Taxonomy" id="59557"/>
    <lineage>
        <taxon>Eukaryota</taxon>
        <taxon>Fungi</taxon>
        <taxon>Dikarya</taxon>
        <taxon>Ascomycota</taxon>
        <taxon>Pezizomycotina</taxon>
        <taxon>Pezizomycetes</taxon>
        <taxon>Pezizales</taxon>
        <taxon>Tuberaceae</taxon>
        <taxon>Tuber</taxon>
    </lineage>
</organism>
<dbReference type="Gene3D" id="1.25.40.20">
    <property type="entry name" value="Ankyrin repeat-containing domain"/>
    <property type="match status" value="1"/>
</dbReference>
<evidence type="ECO:0000256" key="3">
    <source>
        <dbReference type="ARBA" id="ARBA00022490"/>
    </source>
</evidence>
<evidence type="ECO:0000256" key="6">
    <source>
        <dbReference type="ARBA" id="ARBA00022691"/>
    </source>
</evidence>
<protein>
    <recommendedName>
        <fullName evidence="8">Arginine N-methyltransferase 2</fullName>
        <ecNumber evidence="8">2.1.1.-</ecNumber>
    </recommendedName>
</protein>
<accession>A0A292PL92</accession>
<keyword evidence="12" id="KW-1185">Reference proteome</keyword>
<comment type="subcellular location">
    <subcellularLocation>
        <location evidence="8">Cytoplasm</location>
    </subcellularLocation>
    <subcellularLocation>
        <location evidence="8">Nucleus</location>
    </subcellularLocation>
</comment>
<dbReference type="PROSITE" id="PS51559">
    <property type="entry name" value="SAM_RMT2"/>
    <property type="match status" value="1"/>
</dbReference>
<evidence type="ECO:0000256" key="8">
    <source>
        <dbReference type="PIRNR" id="PIRNR038148"/>
    </source>
</evidence>
<keyword evidence="7 8" id="KW-0539">Nucleus</keyword>